<accession>A0A4S1DQN9</accession>
<dbReference type="PANTHER" id="PTHR37529:SF1">
    <property type="entry name" value="TRANSPOSASE INSG FOR INSERTION SEQUENCE ELEMENT IS4-RELATED"/>
    <property type="match status" value="1"/>
</dbReference>
<evidence type="ECO:0000256" key="1">
    <source>
        <dbReference type="SAM" id="MobiDB-lite"/>
    </source>
</evidence>
<feature type="compositionally biased region" description="Basic residues" evidence="1">
    <location>
        <begin position="403"/>
        <end position="424"/>
    </location>
</feature>
<dbReference type="InterPro" id="IPR047952">
    <property type="entry name" value="Transpos_IS4"/>
</dbReference>
<keyword evidence="4" id="KW-1185">Reference proteome</keyword>
<dbReference type="InterPro" id="IPR002559">
    <property type="entry name" value="Transposase_11"/>
</dbReference>
<dbReference type="InterPro" id="IPR012337">
    <property type="entry name" value="RNaseH-like_sf"/>
</dbReference>
<evidence type="ECO:0000313" key="3">
    <source>
        <dbReference type="EMBL" id="TGV00210.1"/>
    </source>
</evidence>
<name>A0A4S1DQN9_9FLAO</name>
<sequence length="430" mass="49706">MTTKIFSKSYQDAFKVNKQDFTRQRKLTFPCTIIFMLNLIKKSLSIEIDGFVNHLKSHREQSFSLKPFSSSAYVQSRKKIKAEVFISLSSVLVDEFYSDNDLVVKLWNGFRLLAVDGSTMNLPSTRETHRIYGKAKNQTGDTAVQGRVSVLYDVLNQLALDADLAPRSSSERELALKHLGKIGSSDLIIYDRGYYSYEFIKEHVNAGIDFIIRAKADLNIVKSFIASNKNTQTVEITLGRPLYKRERGIVDISPIKIRLVRVELPKGEIEVIATSLLDVKKYPSKQFKALYFKRWKVETYYDELKNKLKAEHFTGYSNRAIQQDFHTAILVSNIQSLIVNDLKEEINIEAKARKWEYKVNTNLSYGFLKNRILNLFLSNHTTDLEVAFNEIKELFKKHLVPIKPNRSNHRNKTKRITKKHKVTKNQRDAI</sequence>
<protein>
    <submittedName>
        <fullName evidence="3">IS4 family transposase</fullName>
    </submittedName>
</protein>
<dbReference type="GO" id="GO:0006313">
    <property type="term" value="P:DNA transposition"/>
    <property type="evidence" value="ECO:0007669"/>
    <property type="project" value="InterPro"/>
</dbReference>
<dbReference type="AlphaFoldDB" id="A0A4S1DQN9"/>
<dbReference type="OrthoDB" id="1308160at2"/>
<dbReference type="Proteomes" id="UP000307602">
    <property type="component" value="Unassembled WGS sequence"/>
</dbReference>
<proteinExistence type="predicted"/>
<dbReference type="RefSeq" id="WP_135879095.1">
    <property type="nucleotide sequence ID" value="NZ_SRSO01000061.1"/>
</dbReference>
<reference evidence="3 4" key="1">
    <citation type="submission" date="2019-04" db="EMBL/GenBank/DDBJ databases">
        <authorList>
            <person name="Liu A."/>
        </authorList>
    </citation>
    <scope>NUCLEOTIDE SEQUENCE [LARGE SCALE GENOMIC DNA]</scope>
    <source>
        <strain evidence="3 4">RZ03</strain>
    </source>
</reference>
<dbReference type="Gene3D" id="3.90.350.10">
    <property type="entry name" value="Transposase Inhibitor Protein From Tn5, Chain A, domain 1"/>
    <property type="match status" value="1"/>
</dbReference>
<dbReference type="Pfam" id="PF01609">
    <property type="entry name" value="DDE_Tnp_1"/>
    <property type="match status" value="1"/>
</dbReference>
<evidence type="ECO:0000313" key="4">
    <source>
        <dbReference type="Proteomes" id="UP000307602"/>
    </source>
</evidence>
<feature type="region of interest" description="Disordered" evidence="1">
    <location>
        <begin position="403"/>
        <end position="430"/>
    </location>
</feature>
<dbReference type="NCBIfam" id="NF033592">
    <property type="entry name" value="transpos_IS4_1"/>
    <property type="match status" value="1"/>
</dbReference>
<dbReference type="GO" id="GO:0003677">
    <property type="term" value="F:DNA binding"/>
    <property type="evidence" value="ECO:0007669"/>
    <property type="project" value="InterPro"/>
</dbReference>
<comment type="caution">
    <text evidence="3">The sequence shown here is derived from an EMBL/GenBank/DDBJ whole genome shotgun (WGS) entry which is preliminary data.</text>
</comment>
<dbReference type="PANTHER" id="PTHR37529">
    <property type="entry name" value="TRANSPOSASE INSG FOR INSERTION SEQUENCE ELEMENT IS4-RELATED"/>
    <property type="match status" value="1"/>
</dbReference>
<dbReference type="GO" id="GO:0004803">
    <property type="term" value="F:transposase activity"/>
    <property type="evidence" value="ECO:0007669"/>
    <property type="project" value="InterPro"/>
</dbReference>
<gene>
    <name evidence="3" type="ORF">EM932_20610</name>
</gene>
<dbReference type="SUPFAM" id="SSF53098">
    <property type="entry name" value="Ribonuclease H-like"/>
    <property type="match status" value="1"/>
</dbReference>
<feature type="domain" description="Transposase IS4-like" evidence="2">
    <location>
        <begin position="109"/>
        <end position="334"/>
    </location>
</feature>
<organism evidence="3 4">
    <name type="scientific">Flavivirga rizhaonensis</name>
    <dbReference type="NCBI Taxonomy" id="2559571"/>
    <lineage>
        <taxon>Bacteria</taxon>
        <taxon>Pseudomonadati</taxon>
        <taxon>Bacteroidota</taxon>
        <taxon>Flavobacteriia</taxon>
        <taxon>Flavobacteriales</taxon>
        <taxon>Flavobacteriaceae</taxon>
        <taxon>Flavivirga</taxon>
    </lineage>
</organism>
<dbReference type="EMBL" id="SRSO01000061">
    <property type="protein sequence ID" value="TGV00210.1"/>
    <property type="molecule type" value="Genomic_DNA"/>
</dbReference>
<evidence type="ECO:0000259" key="2">
    <source>
        <dbReference type="Pfam" id="PF01609"/>
    </source>
</evidence>